<name>A0ABQ0JS25_9BACT</name>
<dbReference type="Gene3D" id="3.40.50.300">
    <property type="entry name" value="P-loop containing nucleotide triphosphate hydrolases"/>
    <property type="match status" value="1"/>
</dbReference>
<gene>
    <name evidence="4" type="ORF">BROSI_A0033</name>
</gene>
<dbReference type="SUPFAM" id="SSF52540">
    <property type="entry name" value="P-loop containing nucleoside triphosphate hydrolases"/>
    <property type="match status" value="1"/>
</dbReference>
<dbReference type="InterPro" id="IPR037359">
    <property type="entry name" value="NST/OST"/>
</dbReference>
<keyword evidence="2" id="KW-0325">Glycoprotein</keyword>
<dbReference type="Pfam" id="PF00685">
    <property type="entry name" value="Sulfotransfer_1"/>
    <property type="match status" value="1"/>
</dbReference>
<dbReference type="PANTHER" id="PTHR10605:SF56">
    <property type="entry name" value="BIFUNCTIONAL HEPARAN SULFATE N-DEACETYLASE_N-SULFOTRANSFERASE"/>
    <property type="match status" value="1"/>
</dbReference>
<dbReference type="InterPro" id="IPR027417">
    <property type="entry name" value="P-loop_NTPase"/>
</dbReference>
<evidence type="ECO:0000313" key="5">
    <source>
        <dbReference type="Proteomes" id="UP000032309"/>
    </source>
</evidence>
<evidence type="ECO:0000256" key="2">
    <source>
        <dbReference type="ARBA" id="ARBA00023180"/>
    </source>
</evidence>
<evidence type="ECO:0000259" key="3">
    <source>
        <dbReference type="Pfam" id="PF00685"/>
    </source>
</evidence>
<proteinExistence type="predicted"/>
<dbReference type="PANTHER" id="PTHR10605">
    <property type="entry name" value="HEPARAN SULFATE SULFOTRANSFERASE"/>
    <property type="match status" value="1"/>
</dbReference>
<sequence length="303" mass="35531">MHVKAAGKEMNLPDFLVVGAAKSGTTSLYSYLQQHPQIFMSKNKEPCFFSFAEAKEKDEDIFNRINIVSDFHKYLDLFKDAGDSRIAGEASTVYLYLYEETIKNIKKYHPHWKELKIIIIIRDPAERAFSHYLNDRAGGLLNFPFEEVIEKWKSRQLSKYYNYIDYGFYYNQIKSYKDTFDQVRVYLFENLEVNSKQLVHDLLEFLGVDSSFNIETGLKHNVSVGDKDKLLGKLIYKQNLLKELIKKFLPAGARTSIRNKILESFAHKSQLEGSNRKLLKEIYREDILKLQDLIHKDLTQWLT</sequence>
<keyword evidence="1" id="KW-0808">Transferase</keyword>
<protein>
    <submittedName>
        <fullName evidence="4">Sulfotransferase</fullName>
    </submittedName>
</protein>
<feature type="domain" description="Sulfotransferase" evidence="3">
    <location>
        <begin position="13"/>
        <end position="211"/>
    </location>
</feature>
<organism evidence="4 5">
    <name type="scientific">Candidatus Brocadia sinica JPN1</name>
    <dbReference type="NCBI Taxonomy" id="1197129"/>
    <lineage>
        <taxon>Bacteria</taxon>
        <taxon>Pseudomonadati</taxon>
        <taxon>Planctomycetota</taxon>
        <taxon>Candidatus Brocadiia</taxon>
        <taxon>Candidatus Brocadiales</taxon>
        <taxon>Candidatus Brocadiaceae</taxon>
        <taxon>Candidatus Brocadia</taxon>
    </lineage>
</organism>
<keyword evidence="5" id="KW-1185">Reference proteome</keyword>
<dbReference type="Proteomes" id="UP000032309">
    <property type="component" value="Unassembled WGS sequence"/>
</dbReference>
<evidence type="ECO:0000256" key="1">
    <source>
        <dbReference type="ARBA" id="ARBA00022679"/>
    </source>
</evidence>
<evidence type="ECO:0000313" key="4">
    <source>
        <dbReference type="EMBL" id="GAN31532.1"/>
    </source>
</evidence>
<reference evidence="5" key="1">
    <citation type="journal article" date="2015" name="Genome Announc.">
        <title>Draft Genome Sequence of an Anaerobic Ammonium-Oxidizing Bacterium, "Candidatus Brocadia sinica".</title>
        <authorList>
            <person name="Oshiki M."/>
            <person name="Shinyako-Hata K."/>
            <person name="Satoh H."/>
            <person name="Okabe S."/>
        </authorList>
    </citation>
    <scope>NUCLEOTIDE SEQUENCE [LARGE SCALE GENOMIC DNA]</scope>
    <source>
        <strain evidence="5">JPN1</strain>
    </source>
</reference>
<dbReference type="InterPro" id="IPR000863">
    <property type="entry name" value="Sulfotransferase_dom"/>
</dbReference>
<dbReference type="EMBL" id="BAFN01000001">
    <property type="protein sequence ID" value="GAN31532.1"/>
    <property type="molecule type" value="Genomic_DNA"/>
</dbReference>
<dbReference type="RefSeq" id="WP_052561219.1">
    <property type="nucleotide sequence ID" value="NZ_BAFN01000001.1"/>
</dbReference>
<accession>A0ABQ0JS25</accession>
<comment type="caution">
    <text evidence="4">The sequence shown here is derived from an EMBL/GenBank/DDBJ whole genome shotgun (WGS) entry which is preliminary data.</text>
</comment>